<dbReference type="PROSITE" id="PS51257">
    <property type="entry name" value="PROKAR_LIPOPROTEIN"/>
    <property type="match status" value="1"/>
</dbReference>
<proteinExistence type="inferred from homology"/>
<reference evidence="5" key="1">
    <citation type="submission" date="2023-06" db="EMBL/GenBank/DDBJ databases">
        <title>Genomic of Parafulvivirga corallium.</title>
        <authorList>
            <person name="Wang G."/>
        </authorList>
    </citation>
    <scope>NUCLEOTIDE SEQUENCE</scope>
    <source>
        <strain evidence="5">BMA10</strain>
    </source>
</reference>
<dbReference type="RefSeq" id="WP_346751921.1">
    <property type="nucleotide sequence ID" value="NZ_JAUJEA010000003.1"/>
</dbReference>
<accession>A0ABT8KMD2</accession>
<keyword evidence="6" id="KW-1185">Reference proteome</keyword>
<dbReference type="InterPro" id="IPR001547">
    <property type="entry name" value="Glyco_hydro_5"/>
</dbReference>
<evidence type="ECO:0000256" key="2">
    <source>
        <dbReference type="ARBA" id="ARBA00023295"/>
    </source>
</evidence>
<comment type="similarity">
    <text evidence="3">Belongs to the glycosyl hydrolase 5 (cellulase A) family.</text>
</comment>
<dbReference type="Gene3D" id="3.20.20.80">
    <property type="entry name" value="Glycosidases"/>
    <property type="match status" value="1"/>
</dbReference>
<evidence type="ECO:0000259" key="4">
    <source>
        <dbReference type="Pfam" id="PF00150"/>
    </source>
</evidence>
<dbReference type="Pfam" id="PF00150">
    <property type="entry name" value="Cellulase"/>
    <property type="match status" value="1"/>
</dbReference>
<evidence type="ECO:0000313" key="6">
    <source>
        <dbReference type="Proteomes" id="UP001172082"/>
    </source>
</evidence>
<evidence type="ECO:0000313" key="5">
    <source>
        <dbReference type="EMBL" id="MDN5201897.1"/>
    </source>
</evidence>
<dbReference type="EMBL" id="JAUJEA010000003">
    <property type="protein sequence ID" value="MDN5201897.1"/>
    <property type="molecule type" value="Genomic_DNA"/>
</dbReference>
<feature type="domain" description="Glycoside hydrolase family 5" evidence="4">
    <location>
        <begin position="88"/>
        <end position="313"/>
    </location>
</feature>
<dbReference type="Proteomes" id="UP001172082">
    <property type="component" value="Unassembled WGS sequence"/>
</dbReference>
<protein>
    <submittedName>
        <fullName evidence="5">Cellulase family glycosylhydrolase</fullName>
    </submittedName>
</protein>
<name>A0ABT8KMD2_9BACT</name>
<keyword evidence="1 3" id="KW-0378">Hydrolase</keyword>
<gene>
    <name evidence="5" type="ORF">QQ008_11000</name>
</gene>
<keyword evidence="2 3" id="KW-0326">Glycosidase</keyword>
<sequence>MNGSFGKIWITCVVVISMSCGDNQSDRRKHGSVSEVWSKERAVEWQRTNGWLVGCTFIPSNAINQLEMWQEDSYDPETIDRELGWASSLGFNIVRVYLHHLVWEENPEGFKERMHDFLRITDTNQLKVMFVFFDDCWNGDPQLGTQPEPIPGVHNSGWVQCPGQKQVTDTTLYPVLKQYVQDIVHEFKDDSRVAIWDMYNEPGNEHHGNESLPLLKKSFEWAREIQPSQPITSAVWRFSKDFEKINDFLIRHSDVISFHNYMNVESVRKTIHNLKQHGRPLICTEYLARTRDSNFESHLPMFKEENVGAVNWGLVSGKTQTIFPWGSKQGTPEPELWYHDIFHKDGKPFDSSEVKIIRELVLGK</sequence>
<comment type="caution">
    <text evidence="5">The sequence shown here is derived from an EMBL/GenBank/DDBJ whole genome shotgun (WGS) entry which is preliminary data.</text>
</comment>
<evidence type="ECO:0000256" key="1">
    <source>
        <dbReference type="ARBA" id="ARBA00022801"/>
    </source>
</evidence>
<evidence type="ECO:0000256" key="3">
    <source>
        <dbReference type="RuleBase" id="RU361153"/>
    </source>
</evidence>
<dbReference type="InterPro" id="IPR017853">
    <property type="entry name" value="GH"/>
</dbReference>
<dbReference type="SUPFAM" id="SSF51445">
    <property type="entry name" value="(Trans)glycosidases"/>
    <property type="match status" value="1"/>
</dbReference>
<organism evidence="5 6">
    <name type="scientific">Splendidivirga corallicola</name>
    <dbReference type="NCBI Taxonomy" id="3051826"/>
    <lineage>
        <taxon>Bacteria</taxon>
        <taxon>Pseudomonadati</taxon>
        <taxon>Bacteroidota</taxon>
        <taxon>Cytophagia</taxon>
        <taxon>Cytophagales</taxon>
        <taxon>Splendidivirgaceae</taxon>
        <taxon>Splendidivirga</taxon>
    </lineage>
</organism>